<dbReference type="AlphaFoldDB" id="A0A4Q9Q872"/>
<dbReference type="InterPro" id="IPR000582">
    <property type="entry name" value="Acyl-CoA-binding_protein"/>
</dbReference>
<dbReference type="PROSITE" id="PS50088">
    <property type="entry name" value="ANK_REPEAT"/>
    <property type="match status" value="1"/>
</dbReference>
<dbReference type="STRING" id="114155.A0A4Q9Q872"/>
<name>A0A4Q9Q872_9APHY</name>
<feature type="region of interest" description="Disordered" evidence="5">
    <location>
        <begin position="107"/>
        <end position="129"/>
    </location>
</feature>
<dbReference type="SUPFAM" id="SSF47027">
    <property type="entry name" value="Acyl-CoA binding protein"/>
    <property type="match status" value="1"/>
</dbReference>
<dbReference type="InterPro" id="IPR036770">
    <property type="entry name" value="Ankyrin_rpt-contain_sf"/>
</dbReference>
<proteinExistence type="predicted"/>
<dbReference type="PROSITE" id="PS51228">
    <property type="entry name" value="ACB_2"/>
    <property type="match status" value="1"/>
</dbReference>
<protein>
    <submittedName>
        <fullName evidence="7">Ankyrin repeat-containing domain protein</fullName>
    </submittedName>
</protein>
<dbReference type="InterPro" id="IPR014352">
    <property type="entry name" value="FERM/acyl-CoA-bd_prot_sf"/>
</dbReference>
<dbReference type="InterPro" id="IPR002110">
    <property type="entry name" value="Ankyrin_rpt"/>
</dbReference>
<dbReference type="GO" id="GO:0000062">
    <property type="term" value="F:fatty-acyl-CoA binding"/>
    <property type="evidence" value="ECO:0007669"/>
    <property type="project" value="InterPro"/>
</dbReference>
<dbReference type="PANTHER" id="PTHR24119:SF0">
    <property type="entry name" value="ACYL-COA-BINDING DOMAIN-CONTAINING PROTEIN 6"/>
    <property type="match status" value="1"/>
</dbReference>
<dbReference type="EMBL" id="ML145088">
    <property type="protein sequence ID" value="TBU63659.1"/>
    <property type="molecule type" value="Genomic_DNA"/>
</dbReference>
<dbReference type="Pfam" id="PF00887">
    <property type="entry name" value="ACBP"/>
    <property type="match status" value="1"/>
</dbReference>
<gene>
    <name evidence="7" type="ORF">BD310DRAFT_1017742</name>
</gene>
<keyword evidence="3" id="KW-0446">Lipid-binding</keyword>
<dbReference type="PRINTS" id="PR00689">
    <property type="entry name" value="ACOABINDINGP"/>
</dbReference>
<feature type="compositionally biased region" description="Acidic residues" evidence="5">
    <location>
        <begin position="115"/>
        <end position="128"/>
    </location>
</feature>
<feature type="domain" description="ACB" evidence="6">
    <location>
        <begin position="7"/>
        <end position="98"/>
    </location>
</feature>
<evidence type="ECO:0000313" key="8">
    <source>
        <dbReference type="Proteomes" id="UP000292082"/>
    </source>
</evidence>
<accession>A0A4Q9Q872</accession>
<keyword evidence="1" id="KW-0677">Repeat</keyword>
<dbReference type="Proteomes" id="UP000292082">
    <property type="component" value="Unassembled WGS sequence"/>
</dbReference>
<dbReference type="Pfam" id="PF12796">
    <property type="entry name" value="Ank_2"/>
    <property type="match status" value="1"/>
</dbReference>
<evidence type="ECO:0000256" key="2">
    <source>
        <dbReference type="ARBA" id="ARBA00023043"/>
    </source>
</evidence>
<dbReference type="Gene3D" id="1.25.40.20">
    <property type="entry name" value="Ankyrin repeat-containing domain"/>
    <property type="match status" value="1"/>
</dbReference>
<evidence type="ECO:0000259" key="6">
    <source>
        <dbReference type="PROSITE" id="PS51228"/>
    </source>
</evidence>
<evidence type="ECO:0000313" key="7">
    <source>
        <dbReference type="EMBL" id="TBU63659.1"/>
    </source>
</evidence>
<evidence type="ECO:0000256" key="3">
    <source>
        <dbReference type="ARBA" id="ARBA00023121"/>
    </source>
</evidence>
<evidence type="ECO:0000256" key="5">
    <source>
        <dbReference type="SAM" id="MobiDB-lite"/>
    </source>
</evidence>
<keyword evidence="2 4" id="KW-0040">ANK repeat</keyword>
<evidence type="ECO:0000256" key="1">
    <source>
        <dbReference type="ARBA" id="ARBA00022737"/>
    </source>
</evidence>
<dbReference type="SMART" id="SM00248">
    <property type="entry name" value="ANK"/>
    <property type="match status" value="1"/>
</dbReference>
<dbReference type="InterPro" id="IPR035984">
    <property type="entry name" value="Acyl-CoA-binding_sf"/>
</dbReference>
<dbReference type="SUPFAM" id="SSF48403">
    <property type="entry name" value="Ankyrin repeat"/>
    <property type="match status" value="1"/>
</dbReference>
<sequence length="252" mass="27166">MSTIYNPSSAFQEAAKYLSSASALSSTSNTIKLELYATFKYLTVSPSPNTPRPSLLDFTGKAKWDAWKSAGEAYKGRPADAEARYLEIARSLGWVEGKDIAPIRSKAAEAHDDANEPADEEDDIWDKDEDIKARKRRGDGGAMGPVMSTMSAGDEENSSVLSNLAIAGDLQSLVAYLEAHPEAVVDVPDENGYTPLHLAADRGHLAVVKALLERGAHKDIKDEDDLTAKELAEIAGHTEIVDLLSNAQNVPI</sequence>
<dbReference type="PROSITE" id="PS50297">
    <property type="entry name" value="ANK_REP_REGION"/>
    <property type="match status" value="1"/>
</dbReference>
<organism evidence="7 8">
    <name type="scientific">Dichomitus squalens</name>
    <dbReference type="NCBI Taxonomy" id="114155"/>
    <lineage>
        <taxon>Eukaryota</taxon>
        <taxon>Fungi</taxon>
        <taxon>Dikarya</taxon>
        <taxon>Basidiomycota</taxon>
        <taxon>Agaricomycotina</taxon>
        <taxon>Agaricomycetes</taxon>
        <taxon>Polyporales</taxon>
        <taxon>Polyporaceae</taxon>
        <taxon>Dichomitus</taxon>
    </lineage>
</organism>
<keyword evidence="8" id="KW-1185">Reference proteome</keyword>
<evidence type="ECO:0000256" key="4">
    <source>
        <dbReference type="PROSITE-ProRule" id="PRU00023"/>
    </source>
</evidence>
<feature type="repeat" description="ANK" evidence="4">
    <location>
        <begin position="191"/>
        <end position="223"/>
    </location>
</feature>
<dbReference type="Gene3D" id="1.20.80.10">
    <property type="match status" value="1"/>
</dbReference>
<dbReference type="PANTHER" id="PTHR24119">
    <property type="entry name" value="ACYL-COA-BINDING DOMAIN-CONTAINING PROTEIN 6"/>
    <property type="match status" value="1"/>
</dbReference>
<reference evidence="7 8" key="1">
    <citation type="submission" date="2019-01" db="EMBL/GenBank/DDBJ databases">
        <title>Draft genome sequences of three monokaryotic isolates of the white-rot basidiomycete fungus Dichomitus squalens.</title>
        <authorList>
            <consortium name="DOE Joint Genome Institute"/>
            <person name="Lopez S.C."/>
            <person name="Andreopoulos B."/>
            <person name="Pangilinan J."/>
            <person name="Lipzen A."/>
            <person name="Riley R."/>
            <person name="Ahrendt S."/>
            <person name="Ng V."/>
            <person name="Barry K."/>
            <person name="Daum C."/>
            <person name="Grigoriev I.V."/>
            <person name="Hilden K.S."/>
            <person name="Makela M.R."/>
            <person name="de Vries R.P."/>
        </authorList>
    </citation>
    <scope>NUCLEOTIDE SEQUENCE [LARGE SCALE GENOMIC DNA]</scope>
    <source>
        <strain evidence="7 8">CBS 464.89</strain>
    </source>
</reference>